<evidence type="ECO:0000259" key="5">
    <source>
        <dbReference type="PROSITE" id="PS51670"/>
    </source>
</evidence>
<dbReference type="InterPro" id="IPR014044">
    <property type="entry name" value="CAP_dom"/>
</dbReference>
<organism evidence="6 7">
    <name type="scientific">Oryzias melastigma</name>
    <name type="common">Marine medaka</name>
    <dbReference type="NCBI Taxonomy" id="30732"/>
    <lineage>
        <taxon>Eukaryota</taxon>
        <taxon>Metazoa</taxon>
        <taxon>Chordata</taxon>
        <taxon>Craniata</taxon>
        <taxon>Vertebrata</taxon>
        <taxon>Euteleostomi</taxon>
        <taxon>Actinopterygii</taxon>
        <taxon>Neopterygii</taxon>
        <taxon>Teleostei</taxon>
        <taxon>Neoteleostei</taxon>
        <taxon>Acanthomorphata</taxon>
        <taxon>Ovalentaria</taxon>
        <taxon>Atherinomorphae</taxon>
        <taxon>Beloniformes</taxon>
        <taxon>Adrianichthyidae</taxon>
        <taxon>Oryziinae</taxon>
        <taxon>Oryzias</taxon>
    </lineage>
</organism>
<dbReference type="InterPro" id="IPR018244">
    <property type="entry name" value="Allrgn_V5/Tpx1_CS"/>
</dbReference>
<dbReference type="SUPFAM" id="SSF55797">
    <property type="entry name" value="PR-1-like"/>
    <property type="match status" value="1"/>
</dbReference>
<reference evidence="6" key="1">
    <citation type="submission" date="2025-08" db="UniProtKB">
        <authorList>
            <consortium name="Ensembl"/>
        </authorList>
    </citation>
    <scope>IDENTIFICATION</scope>
</reference>
<dbReference type="Pfam" id="PF08562">
    <property type="entry name" value="Crisp"/>
    <property type="match status" value="1"/>
</dbReference>
<protein>
    <recommendedName>
        <fullName evidence="5">ShKT domain-containing protein</fullName>
    </recommendedName>
</protein>
<dbReference type="PANTHER" id="PTHR10334">
    <property type="entry name" value="CYSTEINE-RICH SECRETORY PROTEIN-RELATED"/>
    <property type="match status" value="1"/>
</dbReference>
<keyword evidence="2 3" id="KW-1015">Disulfide bond</keyword>
<dbReference type="InterPro" id="IPR003582">
    <property type="entry name" value="ShKT_dom"/>
</dbReference>
<dbReference type="Gene3D" id="1.10.10.740">
    <property type="entry name" value="Crisp domain"/>
    <property type="match status" value="1"/>
</dbReference>
<proteinExistence type="inferred from homology"/>
<sequence length="239" mass="26880">PESIFLLLCLLPAVYTWTLTCVFVCADICPDDPTVQSVIVDVHNAFRRAVEPAAADMLMMVGFFQRYELGENLFYSTSPNSWTSVINAWYKEVSHFTFPNASTNGKPIGHYTQVVWNSSYKVGCGVTLCSNNIYLYGCHYYRTLFHICSLQNRPQHFMSTFSDTSSYGNFKRWPPYKVGTPCASCPNNCVDKLCTNPCPYINQYLNCPALKALTGCQNVHIAAWCPASCKCSTEIIPVY</sequence>
<dbReference type="Pfam" id="PF00188">
    <property type="entry name" value="CAP"/>
    <property type="match status" value="1"/>
</dbReference>
<dbReference type="Ensembl" id="ENSOMET00000012434.1">
    <property type="protein sequence ID" value="ENSOMEP00000002476.1"/>
    <property type="gene ID" value="ENSOMEG00000003437.1"/>
</dbReference>
<dbReference type="PaxDb" id="30732-ENSOMEP00000002476"/>
<accession>A0A3B3BA68</accession>
<evidence type="ECO:0000313" key="7">
    <source>
        <dbReference type="Proteomes" id="UP000261560"/>
    </source>
</evidence>
<dbReference type="Gene3D" id="3.40.33.10">
    <property type="entry name" value="CAP"/>
    <property type="match status" value="1"/>
</dbReference>
<dbReference type="STRING" id="30732.ENSOMEP00000002476"/>
<evidence type="ECO:0000256" key="2">
    <source>
        <dbReference type="ARBA" id="ARBA00023157"/>
    </source>
</evidence>
<dbReference type="AlphaFoldDB" id="A0A3B3BA68"/>
<keyword evidence="7" id="KW-1185">Reference proteome</keyword>
<dbReference type="SMART" id="SM00198">
    <property type="entry name" value="SCP"/>
    <property type="match status" value="1"/>
</dbReference>
<dbReference type="InterPro" id="IPR013871">
    <property type="entry name" value="Cysteine_rich_secretory"/>
</dbReference>
<feature type="chain" id="PRO_5017286135" description="ShKT domain-containing protein" evidence="4">
    <location>
        <begin position="17"/>
        <end position="239"/>
    </location>
</feature>
<comment type="similarity">
    <text evidence="1">Belongs to the CRISP family.</text>
</comment>
<dbReference type="PROSITE" id="PS51670">
    <property type="entry name" value="SHKT"/>
    <property type="match status" value="1"/>
</dbReference>
<name>A0A3B3BA68_ORYME</name>
<comment type="caution">
    <text evidence="3">Lacks conserved residue(s) required for the propagation of feature annotation.</text>
</comment>
<evidence type="ECO:0000256" key="1">
    <source>
        <dbReference type="ARBA" id="ARBA00009923"/>
    </source>
</evidence>
<feature type="disulfide bond" evidence="3">
    <location>
        <begin position="216"/>
        <end position="229"/>
    </location>
</feature>
<evidence type="ECO:0000256" key="3">
    <source>
        <dbReference type="PROSITE-ProRule" id="PRU01005"/>
    </source>
</evidence>
<dbReference type="GeneTree" id="ENSGT00940000162362"/>
<evidence type="ECO:0000313" key="6">
    <source>
        <dbReference type="Ensembl" id="ENSOMEP00000002476.1"/>
    </source>
</evidence>
<dbReference type="InterPro" id="IPR035940">
    <property type="entry name" value="CAP_sf"/>
</dbReference>
<reference evidence="6" key="2">
    <citation type="submission" date="2025-09" db="UniProtKB">
        <authorList>
            <consortium name="Ensembl"/>
        </authorList>
    </citation>
    <scope>IDENTIFICATION</scope>
</reference>
<dbReference type="InterPro" id="IPR042076">
    <property type="entry name" value="Crisp-like_dom"/>
</dbReference>
<dbReference type="GO" id="GO:0005576">
    <property type="term" value="C:extracellular region"/>
    <property type="evidence" value="ECO:0007669"/>
    <property type="project" value="InterPro"/>
</dbReference>
<dbReference type="Proteomes" id="UP000261560">
    <property type="component" value="Unplaced"/>
</dbReference>
<dbReference type="PROSITE" id="PS01009">
    <property type="entry name" value="CRISP_1"/>
    <property type="match status" value="1"/>
</dbReference>
<dbReference type="SUPFAM" id="SSF57546">
    <property type="entry name" value="Crisp domain-like"/>
    <property type="match status" value="1"/>
</dbReference>
<keyword evidence="4" id="KW-0732">Signal</keyword>
<dbReference type="PRINTS" id="PR00837">
    <property type="entry name" value="V5TPXLIKE"/>
</dbReference>
<dbReference type="InterPro" id="IPR001283">
    <property type="entry name" value="CRISP-related"/>
</dbReference>
<dbReference type="FunFam" id="1.10.10.740:FF:000001">
    <property type="entry name" value="Cysteine-rich secretory protein 2"/>
    <property type="match status" value="1"/>
</dbReference>
<evidence type="ECO:0000256" key="4">
    <source>
        <dbReference type="SAM" id="SignalP"/>
    </source>
</evidence>
<feature type="disulfide bond" evidence="3">
    <location>
        <begin position="207"/>
        <end position="225"/>
    </location>
</feature>
<feature type="domain" description="ShKT" evidence="5">
    <location>
        <begin position="198"/>
        <end position="231"/>
    </location>
</feature>
<feature type="signal peptide" evidence="4">
    <location>
        <begin position="1"/>
        <end position="16"/>
    </location>
</feature>